<accession>A0A9D3MXG3</accession>
<evidence type="ECO:0000313" key="3">
    <source>
        <dbReference type="Proteomes" id="UP001044222"/>
    </source>
</evidence>
<organism evidence="2 3">
    <name type="scientific">Anguilla anguilla</name>
    <name type="common">European freshwater eel</name>
    <name type="synonym">Muraena anguilla</name>
    <dbReference type="NCBI Taxonomy" id="7936"/>
    <lineage>
        <taxon>Eukaryota</taxon>
        <taxon>Metazoa</taxon>
        <taxon>Chordata</taxon>
        <taxon>Craniata</taxon>
        <taxon>Vertebrata</taxon>
        <taxon>Euteleostomi</taxon>
        <taxon>Actinopterygii</taxon>
        <taxon>Neopterygii</taxon>
        <taxon>Teleostei</taxon>
        <taxon>Anguilliformes</taxon>
        <taxon>Anguillidae</taxon>
        <taxon>Anguilla</taxon>
    </lineage>
</organism>
<keyword evidence="3" id="KW-1185">Reference proteome</keyword>
<gene>
    <name evidence="2" type="ORF">ANANG_G00041410</name>
</gene>
<proteinExistence type="predicted"/>
<dbReference type="PROSITE" id="PS51257">
    <property type="entry name" value="PROKAR_LIPOPROTEIN"/>
    <property type="match status" value="1"/>
</dbReference>
<evidence type="ECO:0000313" key="2">
    <source>
        <dbReference type="EMBL" id="KAG5854783.1"/>
    </source>
</evidence>
<comment type="caution">
    <text evidence="2">The sequence shown here is derived from an EMBL/GenBank/DDBJ whole genome shotgun (WGS) entry which is preliminary data.</text>
</comment>
<feature type="compositionally biased region" description="Low complexity" evidence="1">
    <location>
        <begin position="7"/>
        <end position="35"/>
    </location>
</feature>
<dbReference type="AlphaFoldDB" id="A0A9D3MXG3"/>
<dbReference type="EMBL" id="JAFIRN010000002">
    <property type="protein sequence ID" value="KAG5854783.1"/>
    <property type="molecule type" value="Genomic_DNA"/>
</dbReference>
<evidence type="ECO:0000256" key="1">
    <source>
        <dbReference type="SAM" id="MobiDB-lite"/>
    </source>
</evidence>
<feature type="region of interest" description="Disordered" evidence="1">
    <location>
        <begin position="1"/>
        <end position="91"/>
    </location>
</feature>
<name>A0A9D3MXG3_ANGAN</name>
<protein>
    <submittedName>
        <fullName evidence="2">Uncharacterized protein</fullName>
    </submittedName>
</protein>
<reference evidence="2" key="1">
    <citation type="submission" date="2021-01" db="EMBL/GenBank/DDBJ databases">
        <title>A chromosome-scale assembly of European eel, Anguilla anguilla.</title>
        <authorList>
            <person name="Henkel C."/>
            <person name="Jong-Raadsen S.A."/>
            <person name="Dufour S."/>
            <person name="Weltzien F.-A."/>
            <person name="Palstra A.P."/>
            <person name="Pelster B."/>
            <person name="Spaink H.P."/>
            <person name="Van Den Thillart G.E."/>
            <person name="Jansen H."/>
            <person name="Zahm M."/>
            <person name="Klopp C."/>
            <person name="Cedric C."/>
            <person name="Louis A."/>
            <person name="Berthelot C."/>
            <person name="Parey E."/>
            <person name="Roest Crollius H."/>
            <person name="Montfort J."/>
            <person name="Robinson-Rechavi M."/>
            <person name="Bucao C."/>
            <person name="Bouchez O."/>
            <person name="Gislard M."/>
            <person name="Lluch J."/>
            <person name="Milhes M."/>
            <person name="Lampietro C."/>
            <person name="Lopez Roques C."/>
            <person name="Donnadieu C."/>
            <person name="Braasch I."/>
            <person name="Desvignes T."/>
            <person name="Postlethwait J."/>
            <person name="Bobe J."/>
            <person name="Guiguen Y."/>
            <person name="Dirks R."/>
        </authorList>
    </citation>
    <scope>NUCLEOTIDE SEQUENCE</scope>
    <source>
        <strain evidence="2">Tag_6206</strain>
        <tissue evidence="2">Liver</tissue>
    </source>
</reference>
<dbReference type="Proteomes" id="UP001044222">
    <property type="component" value="Unassembled WGS sequence"/>
</dbReference>
<sequence length="117" mass="12692">MQPWRESSTASHTSSSCSRAKGTTTRASVVSSTRSCGPTRSLRPKLHNHACLSAPEPPPPAPHPSPTPAQPTRNQHLHTSHSSTRGHSPLQRTGHLLSVCSLLKSGFHFLIWVLLHN</sequence>
<feature type="compositionally biased region" description="Pro residues" evidence="1">
    <location>
        <begin position="55"/>
        <end position="69"/>
    </location>
</feature>